<proteinExistence type="predicted"/>
<dbReference type="Proteomes" id="UP000503447">
    <property type="component" value="Chromosome"/>
</dbReference>
<dbReference type="KEGG" id="ftj:FTUN_3765"/>
<feature type="region of interest" description="Disordered" evidence="1">
    <location>
        <begin position="1"/>
        <end position="21"/>
    </location>
</feature>
<dbReference type="NCBIfam" id="TIGR02996">
    <property type="entry name" value="rpt_mate_G_obs"/>
    <property type="match status" value="1"/>
</dbReference>
<organism evidence="2 3">
    <name type="scientific">Frigoriglobus tundricola</name>
    <dbReference type="NCBI Taxonomy" id="2774151"/>
    <lineage>
        <taxon>Bacteria</taxon>
        <taxon>Pseudomonadati</taxon>
        <taxon>Planctomycetota</taxon>
        <taxon>Planctomycetia</taxon>
        <taxon>Gemmatales</taxon>
        <taxon>Gemmataceae</taxon>
        <taxon>Frigoriglobus</taxon>
    </lineage>
</organism>
<dbReference type="AlphaFoldDB" id="A0A6M5YQK3"/>
<feature type="region of interest" description="Disordered" evidence="1">
    <location>
        <begin position="252"/>
        <end position="274"/>
    </location>
</feature>
<evidence type="ECO:0000313" key="3">
    <source>
        <dbReference type="Proteomes" id="UP000503447"/>
    </source>
</evidence>
<dbReference type="InterPro" id="IPR014338">
    <property type="entry name" value="CHP02996_rpt-companion-dom"/>
</dbReference>
<evidence type="ECO:0000313" key="2">
    <source>
        <dbReference type="EMBL" id="QJW96208.1"/>
    </source>
</evidence>
<reference evidence="3" key="1">
    <citation type="submission" date="2020-05" db="EMBL/GenBank/DDBJ databases">
        <title>Frigoriglobus tundricola gen. nov., sp. nov., a psychrotolerant cellulolytic planctomycete of the family Gemmataceae with two divergent copies of 16S rRNA gene.</title>
        <authorList>
            <person name="Kulichevskaya I.S."/>
            <person name="Ivanova A.A."/>
            <person name="Naumoff D.G."/>
            <person name="Beletsky A.V."/>
            <person name="Rijpstra W.I.C."/>
            <person name="Sinninghe Damste J.S."/>
            <person name="Mardanov A.V."/>
            <person name="Ravin N.V."/>
            <person name="Dedysh S.N."/>
        </authorList>
    </citation>
    <scope>NUCLEOTIDE SEQUENCE [LARGE SCALE GENOMIC DNA]</scope>
    <source>
        <strain evidence="3">PL17</strain>
    </source>
</reference>
<evidence type="ECO:0000256" key="1">
    <source>
        <dbReference type="SAM" id="MobiDB-lite"/>
    </source>
</evidence>
<evidence type="ECO:0008006" key="4">
    <source>
        <dbReference type="Google" id="ProtNLM"/>
    </source>
</evidence>
<name>A0A6M5YQK3_9BACT</name>
<keyword evidence="3" id="KW-1185">Reference proteome</keyword>
<accession>A0A6M5YQK3</accession>
<protein>
    <recommendedName>
        <fullName evidence="4">TIGR02996 domain-containing protein</fullName>
    </recommendedName>
</protein>
<sequence length="274" mass="30316">MRPPKKGPVEALTGRSHPRGLESLSARPRFFREAKRPEACASHTGWDCVNPLCPHRVMSVMTDESSLIDLIRANDAAPLPRLIYADWLDDVGDPPSTQKATFLRLWCQLSDTPLSELNGYSELAAGLEALKPGLADTWLRAMDGHRFRIASADDARVRANAFLCNILYEGDFEISSGLWHAAGWVVSFSVTPTVDGGDLPGREKEHRRGGLRKAKRAIVPSRRVRLPAYPSATPLFVDRTTGRVDWYRNPRTQLTSQAGTGPSFPSEAAEVDRE</sequence>
<gene>
    <name evidence="2" type="ORF">FTUN_3765</name>
</gene>
<dbReference type="EMBL" id="CP053452">
    <property type="protein sequence ID" value="QJW96208.1"/>
    <property type="molecule type" value="Genomic_DNA"/>
</dbReference>